<dbReference type="PROSITE" id="PS51283">
    <property type="entry name" value="DUSP"/>
    <property type="match status" value="1"/>
</dbReference>
<dbReference type="SMART" id="SM00054">
    <property type="entry name" value="EFh"/>
    <property type="match status" value="2"/>
</dbReference>
<dbReference type="InterPro" id="IPR006615">
    <property type="entry name" value="Pept_C19_DUSP"/>
</dbReference>
<dbReference type="InterPro" id="IPR035927">
    <property type="entry name" value="DUSP-like_sf"/>
</dbReference>
<feature type="domain" description="USP" evidence="6">
    <location>
        <begin position="733"/>
        <end position="1022"/>
    </location>
</feature>
<dbReference type="GO" id="GO:0005794">
    <property type="term" value="C:Golgi apparatus"/>
    <property type="evidence" value="ECO:0007669"/>
    <property type="project" value="TreeGrafter"/>
</dbReference>
<feature type="domain" description="EF-hand" evidence="5">
    <location>
        <begin position="255"/>
        <end position="282"/>
    </location>
</feature>
<dbReference type="SUPFAM" id="SSF54001">
    <property type="entry name" value="Cysteine proteinases"/>
    <property type="match status" value="1"/>
</dbReference>
<evidence type="ECO:0000259" key="6">
    <source>
        <dbReference type="PROSITE" id="PS50235"/>
    </source>
</evidence>
<evidence type="ECO:0000313" key="8">
    <source>
        <dbReference type="EMBL" id="AII16564.1"/>
    </source>
</evidence>
<sequence length="1022" mass="114152">MGGKESKQFPISIEDASKRVTDAEKRRLQDAFRRLSSSSGLISRQVFIREVVGDGLPLSLAEQIYNLCNGGLSNNSNGSNSNTGFSGASKGLNFREVLTFLVLITRGTREEKIKFIYGLLACEGGAYIEKGDIIRHIKDWENGYVPEAIALLFSDTDKINFDEFFRWLDGPNADCLGISRWLLFPNPGLSLVNKLDTPTFYQTLAGVTHLEEQEIVELEKRFWALAGNSSSNQVDLASITSLISPPLPPALIGPFFSALDENEDGHIDFKELSCGVSAACRGPEMERQKFVFKIFDVDKDGLLNRHEVLTMLSCMIEVRNQTLVENDREHPNVENLANEIFLNCDKVSIEDYLVWAAKSKTLPGEFAKLIYQLCHIVLGLRPPNRQAEGDIVRGWLDREEKAPMAPGQIWYLLNMDWWSQWHAYVNFSIDINNVTKKANKQLSFDSTDSSGNHVALDSSLRPPSTSTASEDASRGSSLAVTPISSPHASRKNSSNLPQKPGLIDNSSLIQTPSHKVGSLTGEGGKLKPSLKLIRGKDFELIPERLWRALIQWYGGAPALPRQVIRNGRGEVELELHPLSVKLLKHQTVPRQPTHVPGVVGGYSAAAIHAGGGAYGGYGANPPTTTRRYHAHQAAFSRRTNIGQIEEFLCQRFNTKPEDLRLWHFKDDAHMKLLVDPHAILEELGIRDEESLLVEVRSRDGTWPEEISSLTTDRRSSSATPALNSAVQNVPGITGLNNLGNTCYMNAALQCVSNTKILAQYFQKNCHLHELNRTNPLGMNGHVAKRFGDLVRDMWAASTTKTIAPIKLKWTISRYSHNFSGFQQQDSQELLAFLLDGLHEDLNRVMVKPYDELKDSDGRPDYVVAQEAWENHIRRNQSVIVDLFHGQLKSKVTCKVCSHESVKFDPFTYLSLPLPMESSVHFEAVVIRQDGSIPIKYGLTMDMEAKFSDIRPFLSRLSRIPVDNLILVDIVQSQFRVSATEDQKLKGLNGSCVFAYEFQPLKGGQRQTGIRQPAPQTLPDIQR</sequence>
<dbReference type="GO" id="GO:0005509">
    <property type="term" value="F:calcium ion binding"/>
    <property type="evidence" value="ECO:0007669"/>
    <property type="project" value="InterPro"/>
</dbReference>
<evidence type="ECO:0000256" key="4">
    <source>
        <dbReference type="SAM" id="MobiDB-lite"/>
    </source>
</evidence>
<dbReference type="InterPro" id="IPR018247">
    <property type="entry name" value="EF_Hand_1_Ca_BS"/>
</dbReference>
<dbReference type="EMBL" id="KF516660">
    <property type="protein sequence ID" value="AII16564.1"/>
    <property type="molecule type" value="mRNA"/>
</dbReference>
<dbReference type="PANTHER" id="PTHR21646">
    <property type="entry name" value="UBIQUITIN CARBOXYL-TERMINAL HYDROLASE"/>
    <property type="match status" value="1"/>
</dbReference>
<dbReference type="InterPro" id="IPR038765">
    <property type="entry name" value="Papain-like_cys_pep_sf"/>
</dbReference>
<feature type="compositionally biased region" description="Polar residues" evidence="4">
    <location>
        <begin position="504"/>
        <end position="513"/>
    </location>
</feature>
<dbReference type="CDD" id="cd00051">
    <property type="entry name" value="EFh"/>
    <property type="match status" value="1"/>
</dbReference>
<feature type="compositionally biased region" description="Polar residues" evidence="4">
    <location>
        <begin position="461"/>
        <end position="497"/>
    </location>
</feature>
<dbReference type="Gene3D" id="1.10.238.10">
    <property type="entry name" value="EF-hand"/>
    <property type="match status" value="2"/>
</dbReference>
<dbReference type="SMART" id="SM00695">
    <property type="entry name" value="DUSP"/>
    <property type="match status" value="1"/>
</dbReference>
<evidence type="ECO:0000256" key="1">
    <source>
        <dbReference type="ARBA" id="ARBA00000707"/>
    </source>
</evidence>
<dbReference type="InterPro" id="IPR001394">
    <property type="entry name" value="Peptidase_C19_UCH"/>
</dbReference>
<dbReference type="InterPro" id="IPR011992">
    <property type="entry name" value="EF-hand-dom_pair"/>
</dbReference>
<dbReference type="Pfam" id="PF06337">
    <property type="entry name" value="DUSP"/>
    <property type="match status" value="1"/>
</dbReference>
<dbReference type="FunFam" id="3.90.70.10:FF:000018">
    <property type="entry name" value="Ubiquitin carboxyl-terminal hydrolase 32"/>
    <property type="match status" value="1"/>
</dbReference>
<feature type="domain" description="EF-hand" evidence="5">
    <location>
        <begin position="283"/>
        <end position="318"/>
    </location>
</feature>
<dbReference type="InterPro" id="IPR050185">
    <property type="entry name" value="Ub_carboxyl-term_hydrolase"/>
</dbReference>
<dbReference type="EC" id="3.4.19.12" evidence="2"/>
<dbReference type="PRINTS" id="PR00450">
    <property type="entry name" value="RECOVERIN"/>
</dbReference>
<accession>A0A076FGP0</accession>
<dbReference type="Pfam" id="PF00443">
    <property type="entry name" value="UCH"/>
    <property type="match status" value="1"/>
</dbReference>
<dbReference type="GO" id="GO:0004843">
    <property type="term" value="F:cysteine-type deubiquitinase activity"/>
    <property type="evidence" value="ECO:0007669"/>
    <property type="project" value="UniProtKB-EC"/>
</dbReference>
<dbReference type="PANTHER" id="PTHR21646:SF76">
    <property type="entry name" value="UBIQUITIN CARBOXYL-TERMINAL HYDROLASE 32"/>
    <property type="match status" value="1"/>
</dbReference>
<keyword evidence="8" id="KW-0378">Hydrolase</keyword>
<evidence type="ECO:0000256" key="2">
    <source>
        <dbReference type="ARBA" id="ARBA00012759"/>
    </source>
</evidence>
<dbReference type="InterPro" id="IPR002048">
    <property type="entry name" value="EF_hand_dom"/>
</dbReference>
<dbReference type="AlphaFoldDB" id="A0A076FGP0"/>
<reference evidence="8" key="1">
    <citation type="submission" date="2013-08" db="EMBL/GenBank/DDBJ databases">
        <title>Paracyclopina nana immune related genes.</title>
        <authorList>
            <person name="Kim B.-M."/>
            <person name="Rhee J.-S."/>
            <person name="Lee J.-S."/>
        </authorList>
    </citation>
    <scope>NUCLEOTIDE SEQUENCE</scope>
</reference>
<evidence type="ECO:0000256" key="3">
    <source>
        <dbReference type="ARBA" id="ARBA00022837"/>
    </source>
</evidence>
<dbReference type="SUPFAM" id="SSF47473">
    <property type="entry name" value="EF-hand"/>
    <property type="match status" value="2"/>
</dbReference>
<feature type="non-terminal residue" evidence="8">
    <location>
        <position position="1022"/>
    </location>
</feature>
<dbReference type="PROSITE" id="PS50235">
    <property type="entry name" value="USP_3"/>
    <property type="match status" value="1"/>
</dbReference>
<evidence type="ECO:0000259" key="7">
    <source>
        <dbReference type="PROSITE" id="PS51283"/>
    </source>
</evidence>
<evidence type="ECO:0000259" key="5">
    <source>
        <dbReference type="PROSITE" id="PS50222"/>
    </source>
</evidence>
<proteinExistence type="evidence at transcript level"/>
<feature type="region of interest" description="Disordered" evidence="4">
    <location>
        <begin position="445"/>
        <end position="522"/>
    </location>
</feature>
<feature type="domain" description="DUSP" evidence="7">
    <location>
        <begin position="383"/>
        <end position="564"/>
    </location>
</feature>
<dbReference type="PROSITE" id="PS00018">
    <property type="entry name" value="EF_HAND_1"/>
    <property type="match status" value="2"/>
</dbReference>
<comment type="catalytic activity">
    <reaction evidence="1">
        <text>Thiol-dependent hydrolysis of ester, thioester, amide, peptide and isopeptide bonds formed by the C-terminal Gly of ubiquitin (a 76-residue protein attached to proteins as an intracellular targeting signal).</text>
        <dbReference type="EC" id="3.4.19.12"/>
    </reaction>
</comment>
<dbReference type="Gene3D" id="3.30.2230.10">
    <property type="entry name" value="DUSP-like"/>
    <property type="match status" value="1"/>
</dbReference>
<keyword evidence="3" id="KW-0106">Calcium</keyword>
<dbReference type="Gene3D" id="3.10.20.90">
    <property type="entry name" value="Phosphatidylinositol 3-kinase Catalytic Subunit, Chain A, domain 1"/>
    <property type="match status" value="1"/>
</dbReference>
<organism evidence="8">
    <name type="scientific">Paracyclopina nana</name>
    <name type="common">Marine copepod</name>
    <dbReference type="NCBI Taxonomy" id="565004"/>
    <lineage>
        <taxon>Eukaryota</taxon>
        <taxon>Metazoa</taxon>
        <taxon>Ecdysozoa</taxon>
        <taxon>Arthropoda</taxon>
        <taxon>Crustacea</taxon>
        <taxon>Multicrustacea</taxon>
        <taxon>Hexanauplia</taxon>
        <taxon>Copepoda</taxon>
        <taxon>Cyclopoida</taxon>
        <taxon>Cyclopettidae</taxon>
        <taxon>Paracyclopina</taxon>
    </lineage>
</organism>
<dbReference type="PROSITE" id="PS50222">
    <property type="entry name" value="EF_HAND_2"/>
    <property type="match status" value="2"/>
</dbReference>
<dbReference type="Pfam" id="PF13499">
    <property type="entry name" value="EF-hand_7"/>
    <property type="match status" value="1"/>
</dbReference>
<name>A0A076FGP0_PARNA</name>
<dbReference type="PROSITE" id="PS00972">
    <property type="entry name" value="USP_1"/>
    <property type="match status" value="1"/>
</dbReference>
<dbReference type="SUPFAM" id="SSF143791">
    <property type="entry name" value="DUSP-like"/>
    <property type="match status" value="1"/>
</dbReference>
<dbReference type="InterPro" id="IPR018200">
    <property type="entry name" value="USP_CS"/>
</dbReference>
<dbReference type="Gene3D" id="3.90.70.10">
    <property type="entry name" value="Cysteine proteinases"/>
    <property type="match status" value="1"/>
</dbReference>
<dbReference type="InterPro" id="IPR028889">
    <property type="entry name" value="USP"/>
</dbReference>
<protein>
    <recommendedName>
        <fullName evidence="2">ubiquitinyl hydrolase 1</fullName>
        <ecNumber evidence="2">3.4.19.12</ecNumber>
    </recommendedName>
</protein>
<dbReference type="GO" id="GO:0016579">
    <property type="term" value="P:protein deubiquitination"/>
    <property type="evidence" value="ECO:0007669"/>
    <property type="project" value="InterPro"/>
</dbReference>